<proteinExistence type="predicted"/>
<evidence type="ECO:0000313" key="2">
    <source>
        <dbReference type="Proteomes" id="UP001207468"/>
    </source>
</evidence>
<keyword evidence="2" id="KW-1185">Reference proteome</keyword>
<dbReference type="EMBL" id="JAGFNK010000051">
    <property type="protein sequence ID" value="KAI9510002.1"/>
    <property type="molecule type" value="Genomic_DNA"/>
</dbReference>
<comment type="caution">
    <text evidence="1">The sequence shown here is derived from an EMBL/GenBank/DDBJ whole genome shotgun (WGS) entry which is preliminary data.</text>
</comment>
<protein>
    <submittedName>
        <fullName evidence="1">Uncharacterized protein</fullName>
    </submittedName>
</protein>
<gene>
    <name evidence="1" type="ORF">F5148DRAFT_1183214</name>
</gene>
<accession>A0ACC0UGM8</accession>
<dbReference type="Proteomes" id="UP001207468">
    <property type="component" value="Unassembled WGS sequence"/>
</dbReference>
<organism evidence="1 2">
    <name type="scientific">Russula earlei</name>
    <dbReference type="NCBI Taxonomy" id="71964"/>
    <lineage>
        <taxon>Eukaryota</taxon>
        <taxon>Fungi</taxon>
        <taxon>Dikarya</taxon>
        <taxon>Basidiomycota</taxon>
        <taxon>Agaricomycotina</taxon>
        <taxon>Agaricomycetes</taxon>
        <taxon>Russulales</taxon>
        <taxon>Russulaceae</taxon>
        <taxon>Russula</taxon>
    </lineage>
</organism>
<sequence>MTLPTSMPYLLDVSLPPSSSQSSDVDMRIYEASPCTTVGLHDMNEETTDLCATCPVPASSSSKRPSLPPSGFPRTFLSERGGVDPVDWPPIGSIPLCSDRNVRQYDGVVVQTKENTDILIVLQNTRPTPARELNENRPNYASHTSYNSPDRSLAQTPDQRLASFDKHPSALPFPEPCNKSPVITTFFSSFLAPPTSERRVNIEGRDSSQQGCDDITSISTRLDPRVELPQQPRLRELELPPFPSLPPFSLSPSTFLQSLRRHTASFLARISSSSSVTGDTPPHSLYNDLSSSIQSRERHLTGDGLVAPLDGIRSTTTPAVTGFSVRNQDDLQAVPPQREFSLPFNNTAGFGGAMSSWNSSSNFSLPAHPLLGCLEGFTWGLDSLEVGRPSGLFSVLSEQRGPVLKRDSISTAIPSPLEARGEPPVISDPLEPLLGSKISRYNIDELSRVPSPGSRPSHIAADLQKRDTWMQSCLPVSLGQSCDVALIQSDLVPTASSSPSNHLFAPGPAAIGPLKWDGREANSSVPVVSFRWEDTEARVLNTKRITKSSLRAPLPRLLPGLLDPDYKEWAHHIDESPCASERPPKGRRANQYRVISRPRDIRKLDYGLPEDLVPSSGVFSLKRLDPDLDVSACIIPSDCPTSTPVASRKQTGGGSHACVERPDSQGSMASRKMKEQALLPGETVYPPDPIFDFFGI</sequence>
<reference evidence="1" key="1">
    <citation type="submission" date="2021-03" db="EMBL/GenBank/DDBJ databases">
        <title>Evolutionary priming and transition to the ectomycorrhizal habit in an iconic lineage of mushroom-forming fungi: is preadaptation a requirement?</title>
        <authorList>
            <consortium name="DOE Joint Genome Institute"/>
            <person name="Looney B.P."/>
            <person name="Miyauchi S."/>
            <person name="Morin E."/>
            <person name="Drula E."/>
            <person name="Courty P.E."/>
            <person name="Chicoki N."/>
            <person name="Fauchery L."/>
            <person name="Kohler A."/>
            <person name="Kuo A."/>
            <person name="LaButti K."/>
            <person name="Pangilinan J."/>
            <person name="Lipzen A."/>
            <person name="Riley R."/>
            <person name="Andreopoulos W."/>
            <person name="He G."/>
            <person name="Johnson J."/>
            <person name="Barry K.W."/>
            <person name="Grigoriev I.V."/>
            <person name="Nagy L."/>
            <person name="Hibbett D."/>
            <person name="Henrissat B."/>
            <person name="Matheny P.B."/>
            <person name="Labbe J."/>
            <person name="Martin A.F."/>
        </authorList>
    </citation>
    <scope>NUCLEOTIDE SEQUENCE</scope>
    <source>
        <strain evidence="1">BPL698</strain>
    </source>
</reference>
<name>A0ACC0UGM8_9AGAM</name>
<evidence type="ECO:0000313" key="1">
    <source>
        <dbReference type="EMBL" id="KAI9510002.1"/>
    </source>
</evidence>